<protein>
    <submittedName>
        <fullName evidence="2">Uncharacterized protein</fullName>
    </submittedName>
</protein>
<organism evidence="2 3">
    <name type="scientific">candidate division TA06 bacterium B3_TA06</name>
    <dbReference type="NCBI Taxonomy" id="2012487"/>
    <lineage>
        <taxon>Bacteria</taxon>
        <taxon>Bacteria division TA06</taxon>
    </lineage>
</organism>
<keyword evidence="1" id="KW-0175">Coiled coil</keyword>
<dbReference type="Proteomes" id="UP000317778">
    <property type="component" value="Unassembled WGS sequence"/>
</dbReference>
<reference evidence="2 3" key="1">
    <citation type="submission" date="2017-06" db="EMBL/GenBank/DDBJ databases">
        <title>Novel microbial phyla capable of carbon fixation and sulfur reduction in deep-sea sediments.</title>
        <authorList>
            <person name="Huang J."/>
            <person name="Baker B."/>
            <person name="Wang Y."/>
        </authorList>
    </citation>
    <scope>NUCLEOTIDE SEQUENCE [LARGE SCALE GENOMIC DNA]</scope>
    <source>
        <strain evidence="2">B3_TA06</strain>
    </source>
</reference>
<dbReference type="EMBL" id="NJBO01000015">
    <property type="protein sequence ID" value="TKJ40955.1"/>
    <property type="molecule type" value="Genomic_DNA"/>
</dbReference>
<evidence type="ECO:0000313" key="2">
    <source>
        <dbReference type="EMBL" id="TKJ40955.1"/>
    </source>
</evidence>
<evidence type="ECO:0000256" key="1">
    <source>
        <dbReference type="SAM" id="Coils"/>
    </source>
</evidence>
<evidence type="ECO:0000313" key="3">
    <source>
        <dbReference type="Proteomes" id="UP000317778"/>
    </source>
</evidence>
<feature type="coiled-coil region" evidence="1">
    <location>
        <begin position="46"/>
        <end position="103"/>
    </location>
</feature>
<name>A0A532V166_UNCT6</name>
<dbReference type="AlphaFoldDB" id="A0A532V166"/>
<gene>
    <name evidence="2" type="ORF">CEE36_08800</name>
</gene>
<sequence length="103" mass="12170">MLKSLAKAVDELGNDLMLAKLTHEMQHLESEEVEDAKVLYVLLRKHKDAMEMIRKLRERKEELDDEPEEAETQRQIALKETELERLRNTLAEIRTKLNQEDTL</sequence>
<accession>A0A532V166</accession>
<comment type="caution">
    <text evidence="2">The sequence shown here is derived from an EMBL/GenBank/DDBJ whole genome shotgun (WGS) entry which is preliminary data.</text>
</comment>
<proteinExistence type="predicted"/>